<protein>
    <recommendedName>
        <fullName evidence="4">Tryptophan 2-monooxygenase</fullName>
        <ecNumber evidence="3">1.13.12.3</ecNumber>
    </recommendedName>
</protein>
<evidence type="ECO:0000256" key="5">
    <source>
        <dbReference type="ARBA" id="ARBA00023070"/>
    </source>
</evidence>
<feature type="signal peptide" evidence="8">
    <location>
        <begin position="1"/>
        <end position="25"/>
    </location>
</feature>
<accession>A0A916USA6</accession>
<evidence type="ECO:0000256" key="6">
    <source>
        <dbReference type="ARBA" id="ARBA00047321"/>
    </source>
</evidence>
<dbReference type="InterPro" id="IPR006311">
    <property type="entry name" value="TAT_signal"/>
</dbReference>
<dbReference type="InterPro" id="IPR002937">
    <property type="entry name" value="Amino_oxidase"/>
</dbReference>
<proteinExistence type="inferred from homology"/>
<dbReference type="Proteomes" id="UP000637002">
    <property type="component" value="Unassembled WGS sequence"/>
</dbReference>
<evidence type="ECO:0000256" key="3">
    <source>
        <dbReference type="ARBA" id="ARBA00012535"/>
    </source>
</evidence>
<dbReference type="InterPro" id="IPR050281">
    <property type="entry name" value="Flavin_monoamine_oxidase"/>
</dbReference>
<sequence length="454" mass="47228">MAMTRRTFVAAAAAGAVAGPAVVRAAEAPHHVVVIGAGAAGLAAARELLRLRRQVTVLEARERIGGRAHTDTSLGLPFDAGAAYIHWAEDNPWLRYARESGASLVVDRWTPGAVRVFDRGAAVPAERAARRRASFGSLSRLTEDRAASGEDASFAELSAGDAELRLAAGGLTRLALGEDPERVSVADYVRLASGTDYLVEEGYGHLVARYNGAVPVRLGTAATAVHWDGAGVVVDTAGGSVRADAAVVTVPVGVLQGGTLAFKPGLPAATCEAIDGLAMGALTKIALRLQGNRFGFADGMDLFDIGDADNPVDLELWSFRRDLVVAHLGGDGARALCEAGEPAAVAFALDKLTAIVGGRPTRLRAGASGGLVDGSPGPRQLFARAAGPCGGAGGARSAGRWPPDLRRRGDRRARGDDRRRRDACGHACGADHRPGQVRLMNVDGGLRTLYRQRP</sequence>
<evidence type="ECO:0000256" key="1">
    <source>
        <dbReference type="ARBA" id="ARBA00004814"/>
    </source>
</evidence>
<evidence type="ECO:0000256" key="4">
    <source>
        <dbReference type="ARBA" id="ARBA00017871"/>
    </source>
</evidence>
<dbReference type="PANTHER" id="PTHR10742:SF410">
    <property type="entry name" value="LYSINE-SPECIFIC HISTONE DEMETHYLASE 2"/>
    <property type="match status" value="1"/>
</dbReference>
<comment type="pathway">
    <text evidence="1">Plant hormone metabolism; auxin biosynthesis.</text>
</comment>
<dbReference type="EC" id="1.13.12.3" evidence="3"/>
<dbReference type="AlphaFoldDB" id="A0A916USA6"/>
<comment type="catalytic activity">
    <reaction evidence="6">
        <text>L-tryptophan + O2 = indole-3-acetamide + CO2 + H2O</text>
        <dbReference type="Rhea" id="RHEA:16165"/>
        <dbReference type="ChEBI" id="CHEBI:15377"/>
        <dbReference type="ChEBI" id="CHEBI:15379"/>
        <dbReference type="ChEBI" id="CHEBI:16031"/>
        <dbReference type="ChEBI" id="CHEBI:16526"/>
        <dbReference type="ChEBI" id="CHEBI:57912"/>
        <dbReference type="EC" id="1.13.12.3"/>
    </reaction>
</comment>
<feature type="compositionally biased region" description="Basic and acidic residues" evidence="7">
    <location>
        <begin position="403"/>
        <end position="424"/>
    </location>
</feature>
<keyword evidence="11" id="KW-1185">Reference proteome</keyword>
<gene>
    <name evidence="10" type="ORF">GCM10010994_48060</name>
</gene>
<dbReference type="PANTHER" id="PTHR10742">
    <property type="entry name" value="FLAVIN MONOAMINE OXIDASE"/>
    <property type="match status" value="1"/>
</dbReference>
<feature type="chain" id="PRO_5038046347" description="Tryptophan 2-monooxygenase" evidence="8">
    <location>
        <begin position="26"/>
        <end position="454"/>
    </location>
</feature>
<dbReference type="Pfam" id="PF01593">
    <property type="entry name" value="Amino_oxidase"/>
    <property type="match status" value="1"/>
</dbReference>
<evidence type="ECO:0000313" key="10">
    <source>
        <dbReference type="EMBL" id="GGC84525.1"/>
    </source>
</evidence>
<reference evidence="10" key="1">
    <citation type="journal article" date="2014" name="Int. J. Syst. Evol. Microbiol.">
        <title>Complete genome sequence of Corynebacterium casei LMG S-19264T (=DSM 44701T), isolated from a smear-ripened cheese.</title>
        <authorList>
            <consortium name="US DOE Joint Genome Institute (JGI-PGF)"/>
            <person name="Walter F."/>
            <person name="Albersmeier A."/>
            <person name="Kalinowski J."/>
            <person name="Ruckert C."/>
        </authorList>
    </citation>
    <scope>NUCLEOTIDE SEQUENCE</scope>
    <source>
        <strain evidence="10">CGMCC 1.12919</strain>
    </source>
</reference>
<comment type="caution">
    <text evidence="10">The sequence shown here is derived from an EMBL/GenBank/DDBJ whole genome shotgun (WGS) entry which is preliminary data.</text>
</comment>
<evidence type="ECO:0000259" key="9">
    <source>
        <dbReference type="Pfam" id="PF01593"/>
    </source>
</evidence>
<dbReference type="GO" id="GO:0009851">
    <property type="term" value="P:auxin biosynthetic process"/>
    <property type="evidence" value="ECO:0007669"/>
    <property type="project" value="UniProtKB-KW"/>
</dbReference>
<name>A0A916USA6_9HYPH</name>
<dbReference type="SUPFAM" id="SSF51905">
    <property type="entry name" value="FAD/NAD(P)-binding domain"/>
    <property type="match status" value="1"/>
</dbReference>
<dbReference type="EMBL" id="BMGG01000009">
    <property type="protein sequence ID" value="GGC84525.1"/>
    <property type="molecule type" value="Genomic_DNA"/>
</dbReference>
<dbReference type="InterPro" id="IPR036188">
    <property type="entry name" value="FAD/NAD-bd_sf"/>
</dbReference>
<feature type="domain" description="Amine oxidase" evidence="9">
    <location>
        <begin position="40"/>
        <end position="357"/>
    </location>
</feature>
<dbReference type="GO" id="GO:0050361">
    <property type="term" value="F:tryptophan 2-monooxygenase activity"/>
    <property type="evidence" value="ECO:0007669"/>
    <property type="project" value="UniProtKB-EC"/>
</dbReference>
<reference evidence="10" key="2">
    <citation type="submission" date="2020-09" db="EMBL/GenBank/DDBJ databases">
        <authorList>
            <person name="Sun Q."/>
            <person name="Zhou Y."/>
        </authorList>
    </citation>
    <scope>NUCLEOTIDE SEQUENCE</scope>
    <source>
        <strain evidence="10">CGMCC 1.12919</strain>
    </source>
</reference>
<dbReference type="Gene3D" id="3.50.50.60">
    <property type="entry name" value="FAD/NAD(P)-binding domain"/>
    <property type="match status" value="1"/>
</dbReference>
<evidence type="ECO:0000313" key="11">
    <source>
        <dbReference type="Proteomes" id="UP000637002"/>
    </source>
</evidence>
<evidence type="ECO:0000256" key="8">
    <source>
        <dbReference type="SAM" id="SignalP"/>
    </source>
</evidence>
<comment type="similarity">
    <text evidence="2">Belongs to the tryptophan 2-monooxygenase family.</text>
</comment>
<dbReference type="PROSITE" id="PS51318">
    <property type="entry name" value="TAT"/>
    <property type="match status" value="1"/>
</dbReference>
<evidence type="ECO:0000256" key="2">
    <source>
        <dbReference type="ARBA" id="ARBA00005833"/>
    </source>
</evidence>
<keyword evidence="8" id="KW-0732">Signal</keyword>
<feature type="region of interest" description="Disordered" evidence="7">
    <location>
        <begin position="388"/>
        <end position="424"/>
    </location>
</feature>
<keyword evidence="5" id="KW-0073">Auxin biosynthesis</keyword>
<organism evidence="10 11">
    <name type="scientific">Chelatococcus reniformis</name>
    <dbReference type="NCBI Taxonomy" id="1494448"/>
    <lineage>
        <taxon>Bacteria</taxon>
        <taxon>Pseudomonadati</taxon>
        <taxon>Pseudomonadota</taxon>
        <taxon>Alphaproteobacteria</taxon>
        <taxon>Hyphomicrobiales</taxon>
        <taxon>Chelatococcaceae</taxon>
        <taxon>Chelatococcus</taxon>
    </lineage>
</organism>
<evidence type="ECO:0000256" key="7">
    <source>
        <dbReference type="SAM" id="MobiDB-lite"/>
    </source>
</evidence>